<gene>
    <name evidence="2" type="ORF">IQ241_01910</name>
</gene>
<feature type="coiled-coil region" evidence="1">
    <location>
        <begin position="87"/>
        <end position="114"/>
    </location>
</feature>
<evidence type="ECO:0000256" key="1">
    <source>
        <dbReference type="SAM" id="Coils"/>
    </source>
</evidence>
<dbReference type="Proteomes" id="UP000636505">
    <property type="component" value="Unassembled WGS sequence"/>
</dbReference>
<evidence type="ECO:0000313" key="2">
    <source>
        <dbReference type="EMBL" id="MBE9076059.1"/>
    </source>
</evidence>
<dbReference type="AlphaFoldDB" id="A0A8J7AJY7"/>
<sequence>MPRSVREQVSQDIQAAKQAGQVRAERLKEIVRSAVAQARTELQGGSQEVGPLLRAAIAAVIDSLQDRGETLKQDVAAAIEGGLDAVSQTERQQLSATQAEIKRLQAQADTETAALQRQVDSALDSLKSAAVDQSEQTQNSLTSAIDQLKDSEESQLMQKRYAQLKTQLAILQANLSARYGEQSEVVKQYLDEAQDWYQQMKPQMEEIADTVAVKQANFEARLADAGKALAQREQSVKQTLRELWESAREAFNEGPDQDKR</sequence>
<comment type="caution">
    <text evidence="2">The sequence shown here is derived from an EMBL/GenBank/DDBJ whole genome shotgun (WGS) entry which is preliminary data.</text>
</comment>
<name>A0A8J7AJY7_9CYAN</name>
<dbReference type="EMBL" id="JADEXG010000003">
    <property type="protein sequence ID" value="MBE9076059.1"/>
    <property type="molecule type" value="Genomic_DNA"/>
</dbReference>
<proteinExistence type="predicted"/>
<evidence type="ECO:0000313" key="3">
    <source>
        <dbReference type="Proteomes" id="UP000636505"/>
    </source>
</evidence>
<organism evidence="2 3">
    <name type="scientific">Vasconcelosia minhoensis LEGE 07310</name>
    <dbReference type="NCBI Taxonomy" id="915328"/>
    <lineage>
        <taxon>Bacteria</taxon>
        <taxon>Bacillati</taxon>
        <taxon>Cyanobacteriota</taxon>
        <taxon>Cyanophyceae</taxon>
        <taxon>Nodosilineales</taxon>
        <taxon>Cymatolegaceae</taxon>
        <taxon>Vasconcelosia</taxon>
        <taxon>Vasconcelosia minhoensis</taxon>
    </lineage>
</organism>
<reference evidence="2" key="1">
    <citation type="submission" date="2020-10" db="EMBL/GenBank/DDBJ databases">
        <authorList>
            <person name="Castelo-Branco R."/>
            <person name="Eusebio N."/>
            <person name="Adriana R."/>
            <person name="Vieira A."/>
            <person name="Brugerolle De Fraissinette N."/>
            <person name="Rezende De Castro R."/>
            <person name="Schneider M.P."/>
            <person name="Vasconcelos V."/>
            <person name="Leao P.N."/>
        </authorList>
    </citation>
    <scope>NUCLEOTIDE SEQUENCE</scope>
    <source>
        <strain evidence="2">LEGE 07310</strain>
    </source>
</reference>
<dbReference type="RefSeq" id="WP_193904723.1">
    <property type="nucleotide sequence ID" value="NZ_JADEXG010000003.1"/>
</dbReference>
<keyword evidence="2" id="KW-0418">Kinase</keyword>
<dbReference type="GO" id="GO:0016301">
    <property type="term" value="F:kinase activity"/>
    <property type="evidence" value="ECO:0007669"/>
    <property type="project" value="UniProtKB-KW"/>
</dbReference>
<keyword evidence="1" id="KW-0175">Coiled coil</keyword>
<accession>A0A8J7AJY7</accession>
<keyword evidence="2" id="KW-0808">Transferase</keyword>
<keyword evidence="3" id="KW-1185">Reference proteome</keyword>
<protein>
    <submittedName>
        <fullName evidence="2">Histidine kinase</fullName>
    </submittedName>
</protein>